<organism evidence="3 4">
    <name type="scientific">Shimia sagamensis</name>
    <dbReference type="NCBI Taxonomy" id="1566352"/>
    <lineage>
        <taxon>Bacteria</taxon>
        <taxon>Pseudomonadati</taxon>
        <taxon>Pseudomonadota</taxon>
        <taxon>Alphaproteobacteria</taxon>
        <taxon>Rhodobacterales</taxon>
        <taxon>Roseobacteraceae</taxon>
    </lineage>
</organism>
<evidence type="ECO:0000256" key="1">
    <source>
        <dbReference type="SAM" id="SignalP"/>
    </source>
</evidence>
<reference evidence="3 4" key="1">
    <citation type="submission" date="2017-05" db="EMBL/GenBank/DDBJ databases">
        <authorList>
            <person name="Varghese N."/>
            <person name="Submissions S."/>
        </authorList>
    </citation>
    <scope>NUCLEOTIDE SEQUENCE [LARGE SCALE GENOMIC DNA]</scope>
    <source>
        <strain evidence="3 4">DSM 29734</strain>
    </source>
</reference>
<feature type="signal peptide" evidence="1">
    <location>
        <begin position="1"/>
        <end position="28"/>
    </location>
</feature>
<evidence type="ECO:0000313" key="3">
    <source>
        <dbReference type="EMBL" id="SMP13810.1"/>
    </source>
</evidence>
<dbReference type="RefSeq" id="WP_283425315.1">
    <property type="nucleotide sequence ID" value="NZ_FXTY01000002.1"/>
</dbReference>
<protein>
    <recommendedName>
        <fullName evidence="2">Rhodanese domain-containing protein</fullName>
    </recommendedName>
</protein>
<gene>
    <name evidence="3" type="ORF">SAMN06265373_102590</name>
</gene>
<keyword evidence="1" id="KW-0732">Signal</keyword>
<keyword evidence="4" id="KW-1185">Reference proteome</keyword>
<sequence>MTIIKKKAFMGVAVAATSLMMSMSSAWAISSCWQASDPPGCWLQCTFGGPCQLDSVSSSGSAIQAELPNAKAEVSQKFTATLKNLGKADVEGFKKSRDAYREIGGQTCKPEQLVAVMTDAVGQEKGHMAAANTVAKTCFK</sequence>
<name>A0ABY1NMQ5_9RHOB</name>
<dbReference type="PROSITE" id="PS50206">
    <property type="entry name" value="RHODANESE_3"/>
    <property type="match status" value="1"/>
</dbReference>
<feature type="chain" id="PRO_5046170897" description="Rhodanese domain-containing protein" evidence="1">
    <location>
        <begin position="29"/>
        <end position="140"/>
    </location>
</feature>
<evidence type="ECO:0000313" key="4">
    <source>
        <dbReference type="Proteomes" id="UP001157961"/>
    </source>
</evidence>
<feature type="domain" description="Rhodanese" evidence="2">
    <location>
        <begin position="75"/>
        <end position="109"/>
    </location>
</feature>
<dbReference type="InterPro" id="IPR001763">
    <property type="entry name" value="Rhodanese-like_dom"/>
</dbReference>
<evidence type="ECO:0000259" key="2">
    <source>
        <dbReference type="PROSITE" id="PS50206"/>
    </source>
</evidence>
<proteinExistence type="predicted"/>
<dbReference type="Proteomes" id="UP001157961">
    <property type="component" value="Unassembled WGS sequence"/>
</dbReference>
<dbReference type="PROSITE" id="PS51257">
    <property type="entry name" value="PROKAR_LIPOPROTEIN"/>
    <property type="match status" value="1"/>
</dbReference>
<accession>A0ABY1NMQ5</accession>
<comment type="caution">
    <text evidence="3">The sequence shown here is derived from an EMBL/GenBank/DDBJ whole genome shotgun (WGS) entry which is preliminary data.</text>
</comment>
<dbReference type="EMBL" id="FXTY01000002">
    <property type="protein sequence ID" value="SMP13810.1"/>
    <property type="molecule type" value="Genomic_DNA"/>
</dbReference>